<keyword evidence="6" id="KW-1185">Reference proteome</keyword>
<keyword evidence="3" id="KW-0808">Transferase</keyword>
<name>A0ABN9KQU1_9NEOB</name>
<reference evidence="5" key="1">
    <citation type="submission" date="2023-07" db="EMBL/GenBank/DDBJ databases">
        <authorList>
            <person name="Stuckert A."/>
        </authorList>
    </citation>
    <scope>NUCLEOTIDE SEQUENCE</scope>
</reference>
<feature type="domain" description="Tc1-like transposase DDE" evidence="4">
    <location>
        <begin position="162"/>
        <end position="259"/>
    </location>
</feature>
<dbReference type="PANTHER" id="PTHR48043:SF140">
    <property type="entry name" value="UDP-GLUCURONOSYLTRANSFERASE 2A1"/>
    <property type="match status" value="1"/>
</dbReference>
<evidence type="ECO:0000256" key="1">
    <source>
        <dbReference type="ARBA" id="ARBA00009995"/>
    </source>
</evidence>
<evidence type="ECO:0000313" key="5">
    <source>
        <dbReference type="EMBL" id="CAJ0919609.1"/>
    </source>
</evidence>
<sequence>MQGATSLHDAALYRRNTVIIFYRSVPEDICLVFIRIYKGIVDSVEVERLVCDGIIKNKVLLNRLKEEKFDNLVADPLAPCGELIPELIGIPFIYSFRFSFGNVIEIHCSHIPTPHSYVPGTMTELSDKMSSVEKLKNTIFYLSQDVLSYQSGINITVKYWGPGRLIRVHERMNGAMYREILSANLLPSARALKMKRGWVFQHDNDPKHTARATKEWLRKKHFKVLEWPSQSPDLNPIENLWRELKVCVAKRKAKNITALEEICMEEWANIPTTVCGNLVKTYRKRRPTTLCEIMGKAEIWLIRTYWDFEYPRPLLPNFEFVGGLHCKPAKPLPEDMEKIAESSGEHGIVVFSLGSMVKNLTDERSNVIASALSQLPQKVIWRYSGNKPVTLGENTVLYDWIPQNDLLGKS</sequence>
<dbReference type="Pfam" id="PF13358">
    <property type="entry name" value="DDE_3"/>
    <property type="match status" value="1"/>
</dbReference>
<evidence type="ECO:0000313" key="6">
    <source>
        <dbReference type="Proteomes" id="UP001176940"/>
    </source>
</evidence>
<keyword evidence="2" id="KW-0328">Glycosyltransferase</keyword>
<comment type="similarity">
    <text evidence="1">Belongs to the UDP-glycosyltransferase family.</text>
</comment>
<proteinExistence type="inferred from homology"/>
<dbReference type="InterPro" id="IPR050271">
    <property type="entry name" value="UDP-glycosyltransferase"/>
</dbReference>
<dbReference type="PANTHER" id="PTHR48043">
    <property type="entry name" value="EG:EG0003.4 PROTEIN-RELATED"/>
    <property type="match status" value="1"/>
</dbReference>
<dbReference type="SUPFAM" id="SSF53756">
    <property type="entry name" value="UDP-Glycosyltransferase/glycogen phosphorylase"/>
    <property type="match status" value="1"/>
</dbReference>
<protein>
    <recommendedName>
        <fullName evidence="4">Tc1-like transposase DDE domain-containing protein</fullName>
    </recommendedName>
</protein>
<dbReference type="InterPro" id="IPR036397">
    <property type="entry name" value="RNaseH_sf"/>
</dbReference>
<evidence type="ECO:0000259" key="4">
    <source>
        <dbReference type="Pfam" id="PF13358"/>
    </source>
</evidence>
<evidence type="ECO:0000256" key="3">
    <source>
        <dbReference type="ARBA" id="ARBA00022679"/>
    </source>
</evidence>
<organism evidence="5 6">
    <name type="scientific">Ranitomeya imitator</name>
    <name type="common">mimic poison frog</name>
    <dbReference type="NCBI Taxonomy" id="111125"/>
    <lineage>
        <taxon>Eukaryota</taxon>
        <taxon>Metazoa</taxon>
        <taxon>Chordata</taxon>
        <taxon>Craniata</taxon>
        <taxon>Vertebrata</taxon>
        <taxon>Euteleostomi</taxon>
        <taxon>Amphibia</taxon>
        <taxon>Batrachia</taxon>
        <taxon>Anura</taxon>
        <taxon>Neobatrachia</taxon>
        <taxon>Hyloidea</taxon>
        <taxon>Dendrobatidae</taxon>
        <taxon>Dendrobatinae</taxon>
        <taxon>Ranitomeya</taxon>
    </lineage>
</organism>
<dbReference type="Proteomes" id="UP001176940">
    <property type="component" value="Unassembled WGS sequence"/>
</dbReference>
<gene>
    <name evidence="5" type="ORF">RIMI_LOCUS1081108</name>
</gene>
<dbReference type="Gene3D" id="3.40.50.2000">
    <property type="entry name" value="Glycogen Phosphorylase B"/>
    <property type="match status" value="1"/>
</dbReference>
<dbReference type="Gene3D" id="3.30.420.10">
    <property type="entry name" value="Ribonuclease H-like superfamily/Ribonuclease H"/>
    <property type="match status" value="1"/>
</dbReference>
<accession>A0ABN9KQU1</accession>
<comment type="caution">
    <text evidence="5">The sequence shown here is derived from an EMBL/GenBank/DDBJ whole genome shotgun (WGS) entry which is preliminary data.</text>
</comment>
<dbReference type="InterPro" id="IPR038717">
    <property type="entry name" value="Tc1-like_DDE_dom"/>
</dbReference>
<evidence type="ECO:0000256" key="2">
    <source>
        <dbReference type="ARBA" id="ARBA00022676"/>
    </source>
</evidence>
<dbReference type="InterPro" id="IPR002213">
    <property type="entry name" value="UDP_glucos_trans"/>
</dbReference>
<dbReference type="Pfam" id="PF00201">
    <property type="entry name" value="UDPGT"/>
    <property type="match status" value="2"/>
</dbReference>
<dbReference type="EMBL" id="CAUEEQ010001381">
    <property type="protein sequence ID" value="CAJ0919609.1"/>
    <property type="molecule type" value="Genomic_DNA"/>
</dbReference>